<accession>A7N3R5</accession>
<dbReference type="AlphaFoldDB" id="A7N3R5"/>
<organism evidence="1 2">
    <name type="scientific">Vibrio campbellii (strain ATCC BAA-1116)</name>
    <dbReference type="NCBI Taxonomy" id="2902295"/>
    <lineage>
        <taxon>Bacteria</taxon>
        <taxon>Pseudomonadati</taxon>
        <taxon>Pseudomonadota</taxon>
        <taxon>Gammaproteobacteria</taxon>
        <taxon>Vibrionales</taxon>
        <taxon>Vibrionaceae</taxon>
        <taxon>Vibrio</taxon>
    </lineage>
</organism>
<evidence type="ECO:0000313" key="1">
    <source>
        <dbReference type="EMBL" id="ABU73358.1"/>
    </source>
</evidence>
<dbReference type="KEGG" id="vha:VIBHAR_05453"/>
<dbReference type="EMBL" id="CP000790">
    <property type="protein sequence ID" value="ABU73358.1"/>
    <property type="molecule type" value="Genomic_DNA"/>
</dbReference>
<gene>
    <name evidence="1" type="ordered locus">VIBHAR_05453</name>
</gene>
<dbReference type="PATRIC" id="fig|338187.36.peg.4338"/>
<evidence type="ECO:0000313" key="2">
    <source>
        <dbReference type="Proteomes" id="UP000008152"/>
    </source>
</evidence>
<proteinExistence type="predicted"/>
<protein>
    <submittedName>
        <fullName evidence="1">Uncharacterized protein</fullName>
    </submittedName>
</protein>
<sequence length="41" mass="4766">MRAGFHFSTSGRDFKKGIYSDINVQGNLDYLHKSMRFLSKL</sequence>
<name>A7N3R5_VIBC1</name>
<dbReference type="Proteomes" id="UP000008152">
    <property type="component" value="Chromosome II"/>
</dbReference>
<reference evidence="1 2" key="1">
    <citation type="submission" date="2007-08" db="EMBL/GenBank/DDBJ databases">
        <authorList>
            <consortium name="The Vibrio harveyi Genome Sequencing Project"/>
            <person name="Bassler B."/>
            <person name="Clifton S.W."/>
            <person name="Fulton L."/>
            <person name="Delehaunty K."/>
            <person name="Fronick C."/>
            <person name="Harrison M."/>
            <person name="Markivic C."/>
            <person name="Fulton R."/>
            <person name="Tin-Wollam A.-M."/>
            <person name="Shah N."/>
            <person name="Pepin K."/>
            <person name="Nash W."/>
            <person name="Thiruvilangam P."/>
            <person name="Bhonagiri V."/>
            <person name="Waters C."/>
            <person name="Tu K.C."/>
            <person name="Irgon J."/>
            <person name="Wilson R.K."/>
        </authorList>
    </citation>
    <scope>NUCLEOTIDE SEQUENCE [LARGE SCALE GENOMIC DNA]</scope>
    <source>
        <strain evidence="2">ATCC BAA-1116 / BB120</strain>
    </source>
</reference>